<evidence type="ECO:0000313" key="1">
    <source>
        <dbReference type="EMBL" id="QDU07595.1"/>
    </source>
</evidence>
<gene>
    <name evidence="1" type="ORF">V202x_09540</name>
</gene>
<sequence length="84" mass="9283">MAVIRENQLKLTLLDAECVNFALKQNHQKIPSTVISVFFGLHGNSRYITSITILRILPVMLLAEGGISITGEKNQDVSGLKMKD</sequence>
<proteinExistence type="predicted"/>
<dbReference type="Proteomes" id="UP000318384">
    <property type="component" value="Chromosome"/>
</dbReference>
<name>A0A517WQQ4_9PLAN</name>
<reference evidence="1 2" key="1">
    <citation type="submission" date="2019-03" db="EMBL/GenBank/DDBJ databases">
        <title>Deep-cultivation of Planctomycetes and their phenomic and genomic characterization uncovers novel biology.</title>
        <authorList>
            <person name="Wiegand S."/>
            <person name="Jogler M."/>
            <person name="Boedeker C."/>
            <person name="Pinto D."/>
            <person name="Vollmers J."/>
            <person name="Rivas-Marin E."/>
            <person name="Kohn T."/>
            <person name="Peeters S.H."/>
            <person name="Heuer A."/>
            <person name="Rast P."/>
            <person name="Oberbeckmann S."/>
            <person name="Bunk B."/>
            <person name="Jeske O."/>
            <person name="Meyerdierks A."/>
            <person name="Storesund J.E."/>
            <person name="Kallscheuer N."/>
            <person name="Luecker S."/>
            <person name="Lage O.M."/>
            <person name="Pohl T."/>
            <person name="Merkel B.J."/>
            <person name="Hornburger P."/>
            <person name="Mueller R.-W."/>
            <person name="Bruemmer F."/>
            <person name="Labrenz M."/>
            <person name="Spormann A.M."/>
            <person name="Op den Camp H."/>
            <person name="Overmann J."/>
            <person name="Amann R."/>
            <person name="Jetten M.S.M."/>
            <person name="Mascher T."/>
            <person name="Medema M.H."/>
            <person name="Devos D.P."/>
            <person name="Kaster A.-K."/>
            <person name="Ovreas L."/>
            <person name="Rohde M."/>
            <person name="Galperin M.Y."/>
            <person name="Jogler C."/>
        </authorList>
    </citation>
    <scope>NUCLEOTIDE SEQUENCE [LARGE SCALE GENOMIC DNA]</scope>
    <source>
        <strain evidence="1 2">V202</strain>
    </source>
</reference>
<protein>
    <submittedName>
        <fullName evidence="1">Uncharacterized protein</fullName>
    </submittedName>
</protein>
<accession>A0A517WQQ4</accession>
<dbReference type="AlphaFoldDB" id="A0A517WQQ4"/>
<evidence type="ECO:0000313" key="2">
    <source>
        <dbReference type="Proteomes" id="UP000318384"/>
    </source>
</evidence>
<dbReference type="RefSeq" id="WP_145171655.1">
    <property type="nucleotide sequence ID" value="NZ_CP037422.1"/>
</dbReference>
<dbReference type="EMBL" id="CP037422">
    <property type="protein sequence ID" value="QDU07595.1"/>
    <property type="molecule type" value="Genomic_DNA"/>
</dbReference>
<organism evidence="1 2">
    <name type="scientific">Gimesia aquarii</name>
    <dbReference type="NCBI Taxonomy" id="2527964"/>
    <lineage>
        <taxon>Bacteria</taxon>
        <taxon>Pseudomonadati</taxon>
        <taxon>Planctomycetota</taxon>
        <taxon>Planctomycetia</taxon>
        <taxon>Planctomycetales</taxon>
        <taxon>Planctomycetaceae</taxon>
        <taxon>Gimesia</taxon>
    </lineage>
</organism>
<keyword evidence="2" id="KW-1185">Reference proteome</keyword>